<gene>
    <name evidence="2" type="ORF">PCL1606_57530</name>
</gene>
<dbReference type="KEGG" id="pcz:PCL1606_57530"/>
<dbReference type="AlphaFoldDB" id="A0A0D5Y7A3"/>
<dbReference type="Proteomes" id="UP000032748">
    <property type="component" value="Chromosome"/>
</dbReference>
<evidence type="ECO:0000313" key="3">
    <source>
        <dbReference type="Proteomes" id="UP000032748"/>
    </source>
</evidence>
<keyword evidence="1" id="KW-0812">Transmembrane</keyword>
<protein>
    <recommendedName>
        <fullName evidence="4">Transmembrane protein</fullName>
    </recommendedName>
</protein>
<sequence>MRKDPFGRLFMMGTIAGVLLTPKLYLNDGGADPDDIVKFPKRLKRIVAIQYGLLVLSAASMFVLWGLGKYMGWLK</sequence>
<feature type="transmembrane region" description="Helical" evidence="1">
    <location>
        <begin position="46"/>
        <end position="67"/>
    </location>
</feature>
<evidence type="ECO:0008006" key="4">
    <source>
        <dbReference type="Google" id="ProtNLM"/>
    </source>
</evidence>
<keyword evidence="1" id="KW-0472">Membrane</keyword>
<name>A0A0D5Y7A3_9PSED</name>
<dbReference type="OrthoDB" id="7019152at2"/>
<dbReference type="PATRIC" id="fig|587753.10.peg.5737"/>
<accession>A0A0D5Y7A3</accession>
<organism evidence="2 3">
    <name type="scientific">Pseudomonas chlororaphis</name>
    <dbReference type="NCBI Taxonomy" id="587753"/>
    <lineage>
        <taxon>Bacteria</taxon>
        <taxon>Pseudomonadati</taxon>
        <taxon>Pseudomonadota</taxon>
        <taxon>Gammaproteobacteria</taxon>
        <taxon>Pseudomonadales</taxon>
        <taxon>Pseudomonadaceae</taxon>
        <taxon>Pseudomonas</taxon>
    </lineage>
</organism>
<keyword evidence="1" id="KW-1133">Transmembrane helix</keyword>
<evidence type="ECO:0000256" key="1">
    <source>
        <dbReference type="SAM" id="Phobius"/>
    </source>
</evidence>
<dbReference type="RefSeq" id="WP_148558693.1">
    <property type="nucleotide sequence ID" value="NZ_CP011110.1"/>
</dbReference>
<proteinExistence type="predicted"/>
<evidence type="ECO:0000313" key="2">
    <source>
        <dbReference type="EMBL" id="AKA27198.1"/>
    </source>
</evidence>
<dbReference type="EMBL" id="CP011110">
    <property type="protein sequence ID" value="AKA27198.1"/>
    <property type="molecule type" value="Genomic_DNA"/>
</dbReference>
<reference evidence="2 3" key="1">
    <citation type="journal article" date="2015" name="Mol. Plant Microbe Interact.">
        <title>Comparative Genomic Analysis of Pseudomonas chlororaphis PCL1606 Reveals New Insight into Antifungal Compounds Involved in Biocontrol.</title>
        <authorList>
            <person name="Calderon C.E."/>
            <person name="Ramos C."/>
            <person name="de Vicente A."/>
            <person name="Cazorla F.M."/>
        </authorList>
    </citation>
    <scope>NUCLEOTIDE SEQUENCE [LARGE SCALE GENOMIC DNA]</scope>
    <source>
        <strain evidence="2 3">PCL1606</strain>
    </source>
</reference>
<feature type="transmembrane region" description="Helical" evidence="1">
    <location>
        <begin position="6"/>
        <end position="26"/>
    </location>
</feature>